<name>A0A0R3WJX2_HYDTA</name>
<reference evidence="3" key="1">
    <citation type="submission" date="2017-02" db="UniProtKB">
        <authorList>
            <consortium name="WormBaseParasite"/>
        </authorList>
    </citation>
    <scope>IDENTIFICATION</scope>
</reference>
<dbReference type="OrthoDB" id="6252375at2759"/>
<dbReference type="WBParaSite" id="TTAC_0000099301-mRNA-1">
    <property type="protein sequence ID" value="TTAC_0000099301-mRNA-1"/>
    <property type="gene ID" value="TTAC_0000099301"/>
</dbReference>
<dbReference type="Proteomes" id="UP000274429">
    <property type="component" value="Unassembled WGS sequence"/>
</dbReference>
<proteinExistence type="predicted"/>
<evidence type="ECO:0000313" key="1">
    <source>
        <dbReference type="EMBL" id="VDM17282.1"/>
    </source>
</evidence>
<evidence type="ECO:0000313" key="2">
    <source>
        <dbReference type="Proteomes" id="UP000274429"/>
    </source>
</evidence>
<reference evidence="1 2" key="2">
    <citation type="submission" date="2018-11" db="EMBL/GenBank/DDBJ databases">
        <authorList>
            <consortium name="Pathogen Informatics"/>
        </authorList>
    </citation>
    <scope>NUCLEOTIDE SEQUENCE [LARGE SCALE GENOMIC DNA]</scope>
</reference>
<evidence type="ECO:0000313" key="3">
    <source>
        <dbReference type="WBParaSite" id="TTAC_0000099301-mRNA-1"/>
    </source>
</evidence>
<dbReference type="AlphaFoldDB" id="A0A0R3WJX2"/>
<dbReference type="EMBL" id="UYWX01000151">
    <property type="protein sequence ID" value="VDM17282.1"/>
    <property type="molecule type" value="Genomic_DNA"/>
</dbReference>
<keyword evidence="2" id="KW-1185">Reference proteome</keyword>
<protein>
    <submittedName>
        <fullName evidence="3">TMEM131_like domain-containing protein</fullName>
    </submittedName>
</protein>
<gene>
    <name evidence="1" type="ORF">TTAC_LOCUS994</name>
</gene>
<dbReference type="PANTHER" id="PTHR22050:SF0">
    <property type="entry name" value="TRANSMEMBRANE PROTEIN 131 HOMOLOG"/>
    <property type="match status" value="1"/>
</dbReference>
<dbReference type="PANTHER" id="PTHR22050">
    <property type="entry name" value="RW1 PROTEIN HOMOLOG"/>
    <property type="match status" value="1"/>
</dbReference>
<dbReference type="STRING" id="6205.A0A0R3WJX2"/>
<dbReference type="GO" id="GO:0016020">
    <property type="term" value="C:membrane"/>
    <property type="evidence" value="ECO:0007669"/>
    <property type="project" value="TreeGrafter"/>
</dbReference>
<sequence length="784" mass="86717">MGSLRQVSRLSLSTSNYSRTNGHRVAFSSVESSCHLEQASSVHQAQNSITLAGQESGLCSLTLSSTVPKTLNAFVTGVILLVNASASDPEVPQNSSSNFLLREFFLKPTVFLFPLELHFDTPPNLFYVQEEVLDFGNLMHSDPPRRLHLTAFNQMAVPSALFISTKGAGNYLEISYDPVVFPDDSNHGKEIATIMFNPAVVDRFGEFSGNVDVVTDGQSPIVIPYVASVLQGSLQFSHQDLSFYCGHPGGVFEKERTLTKKIISLTNTFKYPLEIWGYRLPEAYADLFEIDGLVMVEFLPPMASVNISIKFRGPRQQEAFVCKVDSFKLIFYTNASSFHVSLNIYDAKLKILSPYAEISDDALTFDVFDLSSQYTPSFYVSNPNPIAVVIRRLRVVKPDGSQCVNLGQIEQRSGLFCHHHHRSSEAEVILVSERNCTSASAKPLSLDLQVHNSLAKPLQVTSVELCSNHDTPKLQFDPFHPIGVTSINLEPNRTTVIGSLSYNASLDCREVLAASITSGFGNDNTSSRVCYAGFEIGSAKGRYWLATNFFPLNDDGLPNHRVISTQLSGIAFFPGLQFSANLFTQMQNAWRSLTRSIHMTTVGTAPLITKSTEECQVIECVAIRATGKEKPSFVGHLVANLVWPRILSEHVKSEMPSVRFTPSSICQLNLKFGSTEGLAQLRIQNLVTEIVTCRLTLINPTERPLIIQPILLDDLLPVNMNYTKMVEEMPLLSEELFRAAHVPQHLTKFPQVSYITPQIASKGRISYNIPLKAFEVGSVATLLA</sequence>
<accession>A0A0R3WJX2</accession>
<dbReference type="InterPro" id="IPR039877">
    <property type="entry name" value="TMEM131-like"/>
</dbReference>
<organism evidence="3">
    <name type="scientific">Hydatigena taeniaeformis</name>
    <name type="common">Feline tapeworm</name>
    <name type="synonym">Taenia taeniaeformis</name>
    <dbReference type="NCBI Taxonomy" id="6205"/>
    <lineage>
        <taxon>Eukaryota</taxon>
        <taxon>Metazoa</taxon>
        <taxon>Spiralia</taxon>
        <taxon>Lophotrochozoa</taxon>
        <taxon>Platyhelminthes</taxon>
        <taxon>Cestoda</taxon>
        <taxon>Eucestoda</taxon>
        <taxon>Cyclophyllidea</taxon>
        <taxon>Taeniidae</taxon>
        <taxon>Hydatigera</taxon>
    </lineage>
</organism>